<dbReference type="GO" id="GO:0008784">
    <property type="term" value="F:alanine racemase activity"/>
    <property type="evidence" value="ECO:0007669"/>
    <property type="project" value="UniProtKB-UniRule"/>
</dbReference>
<dbReference type="FunFam" id="2.40.37.10:FF:000006">
    <property type="entry name" value="Alanine racemase"/>
    <property type="match status" value="1"/>
</dbReference>
<evidence type="ECO:0000313" key="10">
    <source>
        <dbReference type="Proteomes" id="UP000051236"/>
    </source>
</evidence>
<dbReference type="HAMAP" id="MF_01201">
    <property type="entry name" value="Ala_racemase"/>
    <property type="match status" value="1"/>
</dbReference>
<comment type="caution">
    <text evidence="9">The sequence shown here is derived from an EMBL/GenBank/DDBJ whole genome shotgun (WGS) entry which is preliminary data.</text>
</comment>
<evidence type="ECO:0000256" key="4">
    <source>
        <dbReference type="ARBA" id="ARBA00023235"/>
    </source>
</evidence>
<accession>X0QLI4</accession>
<dbReference type="InterPro" id="IPR001608">
    <property type="entry name" value="Ala_racemase_N"/>
</dbReference>
<comment type="cofactor">
    <cofactor evidence="2 5 6">
        <name>pyridoxal 5'-phosphate</name>
        <dbReference type="ChEBI" id="CHEBI:597326"/>
    </cofactor>
</comment>
<evidence type="ECO:0000256" key="5">
    <source>
        <dbReference type="HAMAP-Rule" id="MF_01201"/>
    </source>
</evidence>
<comment type="catalytic activity">
    <reaction evidence="1 5">
        <text>L-alanine = D-alanine</text>
        <dbReference type="Rhea" id="RHEA:20249"/>
        <dbReference type="ChEBI" id="CHEBI:57416"/>
        <dbReference type="ChEBI" id="CHEBI:57972"/>
        <dbReference type="EC" id="5.1.1.1"/>
    </reaction>
</comment>
<keyword evidence="3 5" id="KW-0663">Pyridoxal phosphate</keyword>
<dbReference type="STRING" id="1423734.FC83_GL000593"/>
<evidence type="ECO:0000256" key="3">
    <source>
        <dbReference type="ARBA" id="ARBA00022898"/>
    </source>
</evidence>
<dbReference type="PATRIC" id="fig|1423734.3.peg.599"/>
<keyword evidence="10" id="KW-1185">Reference proteome</keyword>
<dbReference type="Pfam" id="PF00842">
    <property type="entry name" value="Ala_racemase_C"/>
    <property type="match status" value="1"/>
</dbReference>
<dbReference type="InterPro" id="IPR029066">
    <property type="entry name" value="PLP-binding_barrel"/>
</dbReference>
<evidence type="ECO:0000256" key="6">
    <source>
        <dbReference type="PIRSR" id="PIRSR600821-50"/>
    </source>
</evidence>
<dbReference type="PANTHER" id="PTHR30511:SF0">
    <property type="entry name" value="ALANINE RACEMASE, CATABOLIC-RELATED"/>
    <property type="match status" value="1"/>
</dbReference>
<dbReference type="Gene3D" id="2.40.37.10">
    <property type="entry name" value="Lyase, Ornithine Decarboxylase, Chain A, domain 1"/>
    <property type="match status" value="1"/>
</dbReference>
<feature type="binding site" evidence="5 7">
    <location>
        <position position="140"/>
    </location>
    <ligand>
        <name>substrate</name>
    </ligand>
</feature>
<sequence>MVVGNLRTARVIVDEQAIYDNIDAEVKRLDKGTELFAVVKADAYGHGMVPVARVAKAAGASGFCVALLDEALGLRQAKFTEPILVLGITDPECSALAASGHISLTVGSKAWLVQAKAVMTKEVQLRPLAVHLAIDSGMGRIGFTEISEFLKAVHFMQENPDYFEFEGVFTHFATADEADNTYFDKQVTKFNAYVDALADRPRYVHVSNSATSLWHAACNGNLVRFGVALYGLNPSGRGIEDLPYPLKPALSIETELTFCKKIHAGDSVSYGATYTAEQDEFIGTIPIGYADGWLRRLQGFHVLIDGQFCEMVGRVCMDQFMVRLPQAYPTGTKVTLVGQNQDQTISLQDVADYSNTIHYELACILTPRLPRVYRPLTK</sequence>
<proteinExistence type="inferred from homology"/>
<feature type="modified residue" description="N6-(pyridoxal phosphate)lysine" evidence="5 6">
    <location>
        <position position="40"/>
    </location>
</feature>
<dbReference type="UniPathway" id="UPA00042">
    <property type="reaction ID" value="UER00497"/>
</dbReference>
<feature type="domain" description="Alanine racemase C-terminal" evidence="8">
    <location>
        <begin position="249"/>
        <end position="374"/>
    </location>
</feature>
<comment type="similarity">
    <text evidence="5">Belongs to the alanine racemase family.</text>
</comment>
<dbReference type="PANTHER" id="PTHR30511">
    <property type="entry name" value="ALANINE RACEMASE"/>
    <property type="match status" value="1"/>
</dbReference>
<dbReference type="FunFam" id="3.20.20.10:FF:000002">
    <property type="entry name" value="Alanine racemase"/>
    <property type="match status" value="1"/>
</dbReference>
<dbReference type="SMART" id="SM01005">
    <property type="entry name" value="Ala_racemase_C"/>
    <property type="match status" value="1"/>
</dbReference>
<comment type="function">
    <text evidence="5">Catalyzes the interconversion of L-alanine and D-alanine. May also act on other amino acids.</text>
</comment>
<dbReference type="SUPFAM" id="SSF50621">
    <property type="entry name" value="Alanine racemase C-terminal domain-like"/>
    <property type="match status" value="1"/>
</dbReference>
<reference evidence="9 10" key="1">
    <citation type="journal article" date="2015" name="Genome Announc.">
        <title>Expanding the biotechnology potential of lactobacilli through comparative genomics of 213 strains and associated genera.</title>
        <authorList>
            <person name="Sun Z."/>
            <person name="Harris H.M."/>
            <person name="McCann A."/>
            <person name="Guo C."/>
            <person name="Argimon S."/>
            <person name="Zhang W."/>
            <person name="Yang X."/>
            <person name="Jeffery I.B."/>
            <person name="Cooney J.C."/>
            <person name="Kagawa T.F."/>
            <person name="Liu W."/>
            <person name="Song Y."/>
            <person name="Salvetti E."/>
            <person name="Wrobel A."/>
            <person name="Rasinkangas P."/>
            <person name="Parkhill J."/>
            <person name="Rea M.C."/>
            <person name="O'Sullivan O."/>
            <person name="Ritari J."/>
            <person name="Douillard F.P."/>
            <person name="Paul Ross R."/>
            <person name="Yang R."/>
            <person name="Briner A.E."/>
            <person name="Felis G.E."/>
            <person name="de Vos W.M."/>
            <person name="Barrangou R."/>
            <person name="Klaenhammer T.R."/>
            <person name="Caufield P.W."/>
            <person name="Cui Y."/>
            <person name="Zhang H."/>
            <person name="O'Toole P.W."/>
        </authorList>
    </citation>
    <scope>NUCLEOTIDE SEQUENCE [LARGE SCALE GENOMIC DNA]</scope>
    <source>
        <strain evidence="9 10">DSM 18527</strain>
    </source>
</reference>
<comment type="pathway">
    <text evidence="5">Amino-acid biosynthesis; D-alanine biosynthesis; D-alanine from L-alanine: step 1/1.</text>
</comment>
<dbReference type="Gene3D" id="3.20.20.10">
    <property type="entry name" value="Alanine racemase"/>
    <property type="match status" value="1"/>
</dbReference>
<dbReference type="OrthoDB" id="9813814at2"/>
<organism evidence="9 10">
    <name type="scientific">Agrilactobacillus composti DSM 18527 = JCM 14202</name>
    <dbReference type="NCBI Taxonomy" id="1423734"/>
    <lineage>
        <taxon>Bacteria</taxon>
        <taxon>Bacillati</taxon>
        <taxon>Bacillota</taxon>
        <taxon>Bacilli</taxon>
        <taxon>Lactobacillales</taxon>
        <taxon>Lactobacillaceae</taxon>
        <taxon>Agrilactobacillus</taxon>
    </lineage>
</organism>
<dbReference type="GO" id="GO:0005829">
    <property type="term" value="C:cytosol"/>
    <property type="evidence" value="ECO:0007669"/>
    <property type="project" value="TreeGrafter"/>
</dbReference>
<evidence type="ECO:0000256" key="1">
    <source>
        <dbReference type="ARBA" id="ARBA00000316"/>
    </source>
</evidence>
<feature type="active site" description="Proton acceptor; specific for L-alanine" evidence="5">
    <location>
        <position position="270"/>
    </location>
</feature>
<dbReference type="InterPro" id="IPR011079">
    <property type="entry name" value="Ala_racemase_C"/>
</dbReference>
<name>X0QLI4_9LACO</name>
<feature type="active site" description="Proton acceptor; specific for D-alanine" evidence="5">
    <location>
        <position position="40"/>
    </location>
</feature>
<dbReference type="SUPFAM" id="SSF51419">
    <property type="entry name" value="PLP-binding barrel"/>
    <property type="match status" value="1"/>
</dbReference>
<dbReference type="CDD" id="cd00430">
    <property type="entry name" value="PLPDE_III_AR"/>
    <property type="match status" value="1"/>
</dbReference>
<evidence type="ECO:0000256" key="2">
    <source>
        <dbReference type="ARBA" id="ARBA00001933"/>
    </source>
</evidence>
<dbReference type="Proteomes" id="UP000051236">
    <property type="component" value="Unassembled WGS sequence"/>
</dbReference>
<dbReference type="GO" id="GO:0009252">
    <property type="term" value="P:peptidoglycan biosynthetic process"/>
    <property type="evidence" value="ECO:0007669"/>
    <property type="project" value="TreeGrafter"/>
</dbReference>
<feature type="binding site" evidence="5 7">
    <location>
        <position position="317"/>
    </location>
    <ligand>
        <name>substrate</name>
    </ligand>
</feature>
<dbReference type="PRINTS" id="PR00992">
    <property type="entry name" value="ALARACEMASE"/>
</dbReference>
<keyword evidence="4 5" id="KW-0413">Isomerase</keyword>
<dbReference type="PROSITE" id="PS00395">
    <property type="entry name" value="ALANINE_RACEMASE"/>
    <property type="match status" value="1"/>
</dbReference>
<dbReference type="InterPro" id="IPR009006">
    <property type="entry name" value="Ala_racemase/Decarboxylase_C"/>
</dbReference>
<evidence type="ECO:0000259" key="8">
    <source>
        <dbReference type="SMART" id="SM01005"/>
    </source>
</evidence>
<dbReference type="InterPro" id="IPR000821">
    <property type="entry name" value="Ala_racemase"/>
</dbReference>
<dbReference type="NCBIfam" id="TIGR00492">
    <property type="entry name" value="alr"/>
    <property type="match status" value="1"/>
</dbReference>
<gene>
    <name evidence="9" type="ORF">FC83_GL000593</name>
</gene>
<evidence type="ECO:0000256" key="7">
    <source>
        <dbReference type="PIRSR" id="PIRSR600821-52"/>
    </source>
</evidence>
<dbReference type="Pfam" id="PF01168">
    <property type="entry name" value="Ala_racemase_N"/>
    <property type="match status" value="1"/>
</dbReference>
<protein>
    <recommendedName>
        <fullName evidence="5">Alanine racemase</fullName>
        <ecNumber evidence="5">5.1.1.1</ecNumber>
    </recommendedName>
</protein>
<dbReference type="EMBL" id="AZGA01000077">
    <property type="protein sequence ID" value="KRM31532.1"/>
    <property type="molecule type" value="Genomic_DNA"/>
</dbReference>
<evidence type="ECO:0000313" key="9">
    <source>
        <dbReference type="EMBL" id="KRM31532.1"/>
    </source>
</evidence>
<dbReference type="RefSeq" id="WP_035452045.1">
    <property type="nucleotide sequence ID" value="NZ_AZGA01000077.1"/>
</dbReference>
<dbReference type="AlphaFoldDB" id="X0QLI4"/>
<dbReference type="InterPro" id="IPR020622">
    <property type="entry name" value="Ala_racemase_pyridoxalP-BS"/>
</dbReference>
<dbReference type="GO" id="GO:0030632">
    <property type="term" value="P:D-alanine biosynthetic process"/>
    <property type="evidence" value="ECO:0007669"/>
    <property type="project" value="UniProtKB-UniRule"/>
</dbReference>
<dbReference type="EC" id="5.1.1.1" evidence="5"/>
<dbReference type="eggNOG" id="COG0787">
    <property type="taxonomic scope" value="Bacteria"/>
</dbReference>
<dbReference type="GO" id="GO:0030170">
    <property type="term" value="F:pyridoxal phosphate binding"/>
    <property type="evidence" value="ECO:0007669"/>
    <property type="project" value="UniProtKB-UniRule"/>
</dbReference>